<evidence type="ECO:0000256" key="2">
    <source>
        <dbReference type="ARBA" id="ARBA00007353"/>
    </source>
</evidence>
<dbReference type="Proteomes" id="UP000095230">
    <property type="component" value="Unassembled WGS sequence"/>
</dbReference>
<evidence type="ECO:0000256" key="6">
    <source>
        <dbReference type="ARBA" id="ARBA00022833"/>
    </source>
</evidence>
<dbReference type="STRING" id="23.BEL05_06110"/>
<keyword evidence="5" id="KW-0378">Hydrolase</keyword>
<evidence type="ECO:0000256" key="5">
    <source>
        <dbReference type="ARBA" id="ARBA00022801"/>
    </source>
</evidence>
<protein>
    <recommendedName>
        <fullName evidence="10">Purine nucleoside phosphorylase</fullName>
    </recommendedName>
</protein>
<dbReference type="GO" id="GO:0016787">
    <property type="term" value="F:hydrolase activity"/>
    <property type="evidence" value="ECO:0007669"/>
    <property type="project" value="UniProtKB-KW"/>
</dbReference>
<evidence type="ECO:0000256" key="1">
    <source>
        <dbReference type="ARBA" id="ARBA00000553"/>
    </source>
</evidence>
<evidence type="ECO:0000313" key="11">
    <source>
        <dbReference type="EMBL" id="OEG74413.1"/>
    </source>
</evidence>
<keyword evidence="3" id="KW-0808">Transferase</keyword>
<comment type="caution">
    <text evidence="11">The sequence shown here is derived from an EMBL/GenBank/DDBJ whole genome shotgun (WGS) entry which is preliminary data.</text>
</comment>
<proteinExistence type="inferred from homology"/>
<dbReference type="RefSeq" id="WP_069670876.1">
    <property type="nucleotide sequence ID" value="NZ_MCBT01000022.1"/>
</dbReference>
<comment type="similarity">
    <text evidence="2 10">Belongs to the purine nucleoside phosphorylase YfiH/LACC1 family.</text>
</comment>
<evidence type="ECO:0000256" key="3">
    <source>
        <dbReference type="ARBA" id="ARBA00022679"/>
    </source>
</evidence>
<comment type="catalytic activity">
    <reaction evidence="9">
        <text>S-methyl-5'-thioadenosine + phosphate = 5-(methylsulfanyl)-alpha-D-ribose 1-phosphate + adenine</text>
        <dbReference type="Rhea" id="RHEA:11852"/>
        <dbReference type="ChEBI" id="CHEBI:16708"/>
        <dbReference type="ChEBI" id="CHEBI:17509"/>
        <dbReference type="ChEBI" id="CHEBI:43474"/>
        <dbReference type="ChEBI" id="CHEBI:58533"/>
        <dbReference type="EC" id="2.4.2.28"/>
    </reaction>
    <physiologicalReaction direction="left-to-right" evidence="9">
        <dbReference type="Rhea" id="RHEA:11853"/>
    </physiologicalReaction>
</comment>
<dbReference type="Gene3D" id="3.60.140.10">
    <property type="entry name" value="CNF1/YfiH-like putative cysteine hydrolases"/>
    <property type="match status" value="1"/>
</dbReference>
<comment type="catalytic activity">
    <reaction evidence="8">
        <text>adenosine + phosphate = alpha-D-ribose 1-phosphate + adenine</text>
        <dbReference type="Rhea" id="RHEA:27642"/>
        <dbReference type="ChEBI" id="CHEBI:16335"/>
        <dbReference type="ChEBI" id="CHEBI:16708"/>
        <dbReference type="ChEBI" id="CHEBI:43474"/>
        <dbReference type="ChEBI" id="CHEBI:57720"/>
        <dbReference type="EC" id="2.4.2.1"/>
    </reaction>
    <physiologicalReaction direction="left-to-right" evidence="8">
        <dbReference type="Rhea" id="RHEA:27643"/>
    </physiologicalReaction>
</comment>
<dbReference type="AlphaFoldDB" id="A0A1E5IWZ9"/>
<dbReference type="InterPro" id="IPR003730">
    <property type="entry name" value="Cu_polyphenol_OxRdtase"/>
</dbReference>
<dbReference type="GO" id="GO:0005507">
    <property type="term" value="F:copper ion binding"/>
    <property type="evidence" value="ECO:0007669"/>
    <property type="project" value="TreeGrafter"/>
</dbReference>
<dbReference type="PANTHER" id="PTHR30616">
    <property type="entry name" value="UNCHARACTERIZED PROTEIN YFIH"/>
    <property type="match status" value="1"/>
</dbReference>
<name>A0A1E5IWZ9_SHECO</name>
<dbReference type="Pfam" id="PF02578">
    <property type="entry name" value="Cu-oxidase_4"/>
    <property type="match status" value="1"/>
</dbReference>
<comment type="catalytic activity">
    <reaction evidence="1">
        <text>inosine + phosphate = alpha-D-ribose 1-phosphate + hypoxanthine</text>
        <dbReference type="Rhea" id="RHEA:27646"/>
        <dbReference type="ChEBI" id="CHEBI:17368"/>
        <dbReference type="ChEBI" id="CHEBI:17596"/>
        <dbReference type="ChEBI" id="CHEBI:43474"/>
        <dbReference type="ChEBI" id="CHEBI:57720"/>
        <dbReference type="EC" id="2.4.2.1"/>
    </reaction>
    <physiologicalReaction direction="left-to-right" evidence="1">
        <dbReference type="Rhea" id="RHEA:27647"/>
    </physiologicalReaction>
</comment>
<evidence type="ECO:0000313" key="12">
    <source>
        <dbReference type="Proteomes" id="UP000095230"/>
    </source>
</evidence>
<reference evidence="11 12" key="1">
    <citation type="submission" date="2016-07" db="EMBL/GenBank/DDBJ databases">
        <title>Whole-genome of two Shewanella species isolated from a digestive organ of sea cucumber Apostichopus japonicus Selenka 1867.</title>
        <authorList>
            <person name="Hong H.-H."/>
            <person name="Choi H."/>
            <person name="Cheon S."/>
            <person name="Oh J.-S."/>
            <person name="Lee H.-G."/>
            <person name="Park C."/>
        </authorList>
    </citation>
    <scope>NUCLEOTIDE SEQUENCE [LARGE SCALE GENOMIC DNA]</scope>
    <source>
        <strain evidence="11 12">CSB03KR</strain>
    </source>
</reference>
<sequence length="239" mass="26366">MLPKEWFVPAGVKLAFTQRSGGVSLAPYASLNLGEHVGDDSSHVQQNRAIVKQSLGLSADPAWLEQVHGTLVVNLDRDDNRTADGSFCRSRNHTCVVMTADCLPVLICDKAGTQVAAIHAGWRGLCDGIIETALSHFSVPADEICVYLGPAIGADAFEVGAEVRERFVQCHQQTSAFFMPRGDKYLGDLQAIARFRIEQAGVKRIFCLSHCTYSLKEQYFSYRRESVTGRMASLIWLEK</sequence>
<organism evidence="11 12">
    <name type="scientific">Shewanella colwelliana</name>
    <name type="common">Alteromonas colwelliana</name>
    <dbReference type="NCBI Taxonomy" id="23"/>
    <lineage>
        <taxon>Bacteria</taxon>
        <taxon>Pseudomonadati</taxon>
        <taxon>Pseudomonadota</taxon>
        <taxon>Gammaproteobacteria</taxon>
        <taxon>Alteromonadales</taxon>
        <taxon>Shewanellaceae</taxon>
        <taxon>Shewanella</taxon>
    </lineage>
</organism>
<evidence type="ECO:0000256" key="4">
    <source>
        <dbReference type="ARBA" id="ARBA00022723"/>
    </source>
</evidence>
<evidence type="ECO:0000256" key="10">
    <source>
        <dbReference type="RuleBase" id="RU361274"/>
    </source>
</evidence>
<evidence type="ECO:0000256" key="9">
    <source>
        <dbReference type="ARBA" id="ARBA00049893"/>
    </source>
</evidence>
<accession>A0A1E5IWZ9</accession>
<dbReference type="PANTHER" id="PTHR30616:SF2">
    <property type="entry name" value="PURINE NUCLEOSIDE PHOSPHORYLASE LACC1"/>
    <property type="match status" value="1"/>
</dbReference>
<dbReference type="InterPro" id="IPR038371">
    <property type="entry name" value="Cu_polyphenol_OxRdtase_sf"/>
</dbReference>
<comment type="catalytic activity">
    <reaction evidence="7">
        <text>adenosine + H2O + H(+) = inosine + NH4(+)</text>
        <dbReference type="Rhea" id="RHEA:24408"/>
        <dbReference type="ChEBI" id="CHEBI:15377"/>
        <dbReference type="ChEBI" id="CHEBI:15378"/>
        <dbReference type="ChEBI" id="CHEBI:16335"/>
        <dbReference type="ChEBI" id="CHEBI:17596"/>
        <dbReference type="ChEBI" id="CHEBI:28938"/>
        <dbReference type="EC" id="3.5.4.4"/>
    </reaction>
    <physiologicalReaction direction="left-to-right" evidence="7">
        <dbReference type="Rhea" id="RHEA:24409"/>
    </physiologicalReaction>
</comment>
<dbReference type="SUPFAM" id="SSF64438">
    <property type="entry name" value="CNF1/YfiH-like putative cysteine hydrolases"/>
    <property type="match status" value="1"/>
</dbReference>
<keyword evidence="6" id="KW-0862">Zinc</keyword>
<dbReference type="GO" id="GO:0017061">
    <property type="term" value="F:S-methyl-5-thioadenosine phosphorylase activity"/>
    <property type="evidence" value="ECO:0007669"/>
    <property type="project" value="UniProtKB-EC"/>
</dbReference>
<keyword evidence="4" id="KW-0479">Metal-binding</keyword>
<gene>
    <name evidence="11" type="ORF">BEL05_06110</name>
</gene>
<dbReference type="NCBIfam" id="TIGR00726">
    <property type="entry name" value="peptidoglycan editing factor PgeF"/>
    <property type="match status" value="1"/>
</dbReference>
<evidence type="ECO:0000256" key="8">
    <source>
        <dbReference type="ARBA" id="ARBA00048968"/>
    </source>
</evidence>
<dbReference type="InterPro" id="IPR011324">
    <property type="entry name" value="Cytotoxic_necrot_fac-like_cat"/>
</dbReference>
<evidence type="ECO:0000256" key="7">
    <source>
        <dbReference type="ARBA" id="ARBA00047989"/>
    </source>
</evidence>
<dbReference type="CDD" id="cd16833">
    <property type="entry name" value="YfiH"/>
    <property type="match status" value="1"/>
</dbReference>
<dbReference type="EMBL" id="MCBT01000022">
    <property type="protein sequence ID" value="OEG74413.1"/>
    <property type="molecule type" value="Genomic_DNA"/>
</dbReference>